<gene>
    <name evidence="2" type="ORF">M413DRAFT_365027</name>
</gene>
<feature type="compositionally biased region" description="Polar residues" evidence="1">
    <location>
        <begin position="957"/>
        <end position="968"/>
    </location>
</feature>
<evidence type="ECO:0000256" key="1">
    <source>
        <dbReference type="SAM" id="MobiDB-lite"/>
    </source>
</evidence>
<protein>
    <submittedName>
        <fullName evidence="2">Uncharacterized protein</fullName>
    </submittedName>
</protein>
<keyword evidence="3" id="KW-1185">Reference proteome</keyword>
<feature type="compositionally biased region" description="Basic residues" evidence="1">
    <location>
        <begin position="940"/>
        <end position="956"/>
    </location>
</feature>
<feature type="region of interest" description="Disordered" evidence="1">
    <location>
        <begin position="741"/>
        <end position="766"/>
    </location>
</feature>
<feature type="region of interest" description="Disordered" evidence="1">
    <location>
        <begin position="786"/>
        <end position="842"/>
    </location>
</feature>
<name>A0A0C3CM75_HEBCY</name>
<dbReference type="AlphaFoldDB" id="A0A0C3CM75"/>
<feature type="region of interest" description="Disordered" evidence="1">
    <location>
        <begin position="586"/>
        <end position="620"/>
    </location>
</feature>
<dbReference type="HOGENOM" id="CLU_009140_0_0_1"/>
<feature type="compositionally biased region" description="Acidic residues" evidence="1">
    <location>
        <begin position="482"/>
        <end position="524"/>
    </location>
</feature>
<dbReference type="Proteomes" id="UP000053424">
    <property type="component" value="Unassembled WGS sequence"/>
</dbReference>
<reference evidence="3" key="2">
    <citation type="submission" date="2015-01" db="EMBL/GenBank/DDBJ databases">
        <title>Evolutionary Origins and Diversification of the Mycorrhizal Mutualists.</title>
        <authorList>
            <consortium name="DOE Joint Genome Institute"/>
            <consortium name="Mycorrhizal Genomics Consortium"/>
            <person name="Kohler A."/>
            <person name="Kuo A."/>
            <person name="Nagy L.G."/>
            <person name="Floudas D."/>
            <person name="Copeland A."/>
            <person name="Barry K.W."/>
            <person name="Cichocki N."/>
            <person name="Veneault-Fourrey C."/>
            <person name="LaButti K."/>
            <person name="Lindquist E.A."/>
            <person name="Lipzen A."/>
            <person name="Lundell T."/>
            <person name="Morin E."/>
            <person name="Murat C."/>
            <person name="Riley R."/>
            <person name="Ohm R."/>
            <person name="Sun H."/>
            <person name="Tunlid A."/>
            <person name="Henrissat B."/>
            <person name="Grigoriev I.V."/>
            <person name="Hibbett D.S."/>
            <person name="Martin F."/>
        </authorList>
    </citation>
    <scope>NUCLEOTIDE SEQUENCE [LARGE SCALE GENOMIC DNA]</scope>
    <source>
        <strain evidence="3">h7</strain>
    </source>
</reference>
<proteinExistence type="predicted"/>
<feature type="compositionally biased region" description="Acidic residues" evidence="1">
    <location>
        <begin position="287"/>
        <end position="332"/>
    </location>
</feature>
<sequence>MLKSRFLTQTTPAMPPVHTYTVDHDDEGDICPVCDGECTCTPLPSNPLSMAELSLKYPISSPSSGNSYPPSTSTPTPPLKIKLSIPPSMLANRRLTKLSKSAVETTLDCANAGYTTLPKKRGRPPKAFPSPPNQKLIPKYDAKRPNLKARAAIVKKVAAAKSKKRRRPATSDEDSSSSSALSDVGMDPGPSVYPTDDQFPTFLSASALSSNDSDSDSSSSSLSDFSDSSIEAEEENFIFADINNKKSRVKRGLGADDPPLLQKRRTSHNNDWIIRPRKKSEGPSDVEMNDVDSDATEQDDKQDDGEQDDEDDDADATEEEMAMTLDEDEDITTDDHRRRYVGHATGWSEEEDESSFDADLFFANLSGSDSIESDSDDDGPSLPPSRHHKHPSLSMAEDGDQSDISGSGILSECTESGWTGRRRAELESLPFEVTEGWDGQIMFTNGVGDGQGLIDIEFEADAERFVASPRKPRRQRGSLMGESDDDDMEDSDDDMSDGGYEEEDGGEGGEGDTTDEELVGEDELPNERAMALFSLPLSVSAINPLSTVSSPTVPASRRGLGKRMWGIESPSPADILSGRVVFWDSDDELSPRSGSEDGRREGEDGAKRSSLPLGPRKGVFSPSMETRQAVIGEDRKGAEVPSPHPRFNRGRGRTNVGRFSAVEHILRRHLLTNSPANHQASSPVLGVPLQEESASSSIQQLLLSSVAAVTTVSADDNKAASTPALQSIELDDVLEASFLHDPEGRDASNDGPNNAIPPSSDNEAGGVRNLSRWDLISVGAFRQTRESWEGARHHPHHHHTPGSTADYGNVMKSSPMASMLWQNGANGRPASAPSTVKGKGHGYGKLAKRRQLMMSASTMSSPLILPLSSSSLAGDRTPVGLQPAASITSTPTSKGDGDDLRKLLHQQQQQQQHQKSRKEQRRERKSMKKKSSYGGPVHQIHAHHHGHHSHHHHPNSKNRSASSTQRSNFFAMGVPPLNL</sequence>
<feature type="region of interest" description="Disordered" evidence="1">
    <location>
        <begin position="466"/>
        <end position="527"/>
    </location>
</feature>
<feature type="region of interest" description="Disordered" evidence="1">
    <location>
        <begin position="875"/>
        <end position="979"/>
    </location>
</feature>
<feature type="region of interest" description="Disordered" evidence="1">
    <location>
        <begin position="157"/>
        <end position="337"/>
    </location>
</feature>
<dbReference type="EMBL" id="KN831773">
    <property type="protein sequence ID" value="KIM44886.1"/>
    <property type="molecule type" value="Genomic_DNA"/>
</dbReference>
<organism evidence="2 3">
    <name type="scientific">Hebeloma cylindrosporum</name>
    <dbReference type="NCBI Taxonomy" id="76867"/>
    <lineage>
        <taxon>Eukaryota</taxon>
        <taxon>Fungi</taxon>
        <taxon>Dikarya</taxon>
        <taxon>Basidiomycota</taxon>
        <taxon>Agaricomycotina</taxon>
        <taxon>Agaricomycetes</taxon>
        <taxon>Agaricomycetidae</taxon>
        <taxon>Agaricales</taxon>
        <taxon>Agaricineae</taxon>
        <taxon>Hymenogastraceae</taxon>
        <taxon>Hebeloma</taxon>
    </lineage>
</organism>
<feature type="compositionally biased region" description="Polar residues" evidence="1">
    <location>
        <begin position="750"/>
        <end position="762"/>
    </location>
</feature>
<reference evidence="2 3" key="1">
    <citation type="submission" date="2014-04" db="EMBL/GenBank/DDBJ databases">
        <authorList>
            <consortium name="DOE Joint Genome Institute"/>
            <person name="Kuo A."/>
            <person name="Gay G."/>
            <person name="Dore J."/>
            <person name="Kohler A."/>
            <person name="Nagy L.G."/>
            <person name="Floudas D."/>
            <person name="Copeland A."/>
            <person name="Barry K.W."/>
            <person name="Cichocki N."/>
            <person name="Veneault-Fourrey C."/>
            <person name="LaButti K."/>
            <person name="Lindquist E.A."/>
            <person name="Lipzen A."/>
            <person name="Lundell T."/>
            <person name="Morin E."/>
            <person name="Murat C."/>
            <person name="Sun H."/>
            <person name="Tunlid A."/>
            <person name="Henrissat B."/>
            <person name="Grigoriev I.V."/>
            <person name="Hibbett D.S."/>
            <person name="Martin F."/>
            <person name="Nordberg H.P."/>
            <person name="Cantor M.N."/>
            <person name="Hua S.X."/>
        </authorList>
    </citation>
    <scope>NUCLEOTIDE SEQUENCE [LARGE SCALE GENOMIC DNA]</scope>
    <source>
        <strain evidence="3">h7</strain>
    </source>
</reference>
<feature type="compositionally biased region" description="Polar residues" evidence="1">
    <location>
        <begin position="811"/>
        <end position="825"/>
    </location>
</feature>
<accession>A0A0C3CM75</accession>
<feature type="region of interest" description="Disordered" evidence="1">
    <location>
        <begin position="366"/>
        <end position="422"/>
    </location>
</feature>
<evidence type="ECO:0000313" key="3">
    <source>
        <dbReference type="Proteomes" id="UP000053424"/>
    </source>
</evidence>
<dbReference type="OrthoDB" id="3259498at2759"/>
<feature type="compositionally biased region" description="Basic and acidic residues" evidence="1">
    <location>
        <begin position="594"/>
        <end position="607"/>
    </location>
</feature>
<feature type="compositionally biased region" description="Basic residues" evidence="1">
    <location>
        <begin position="914"/>
        <end position="931"/>
    </location>
</feature>
<feature type="region of interest" description="Disordered" evidence="1">
    <location>
        <begin position="114"/>
        <end position="142"/>
    </location>
</feature>
<feature type="compositionally biased region" description="Low complexity" evidence="1">
    <location>
        <begin position="202"/>
        <end position="229"/>
    </location>
</feature>
<feature type="region of interest" description="Disordered" evidence="1">
    <location>
        <begin position="634"/>
        <end position="653"/>
    </location>
</feature>
<dbReference type="STRING" id="686832.A0A0C3CM75"/>
<evidence type="ECO:0000313" key="2">
    <source>
        <dbReference type="EMBL" id="KIM44886.1"/>
    </source>
</evidence>